<gene>
    <name evidence="1" type="ORF">BCR32DRAFT_278511</name>
</gene>
<comment type="caution">
    <text evidence="1">The sequence shown here is derived from an EMBL/GenBank/DDBJ whole genome shotgun (WGS) entry which is preliminary data.</text>
</comment>
<dbReference type="AlphaFoldDB" id="A0A1Y1XAX5"/>
<protein>
    <recommendedName>
        <fullName evidence="3">Ankyrin</fullName>
    </recommendedName>
</protein>
<sequence>MIKKNNNKEDSILNNKIKYNNVEMAIKENNKDMIQLLMDYANKNDSHSIESTINNNIEMTKLLIDYASNHDIL</sequence>
<keyword evidence="2" id="KW-1185">Reference proteome</keyword>
<name>A0A1Y1XAX5_9FUNG</name>
<organism evidence="1 2">
    <name type="scientific">Anaeromyces robustus</name>
    <dbReference type="NCBI Taxonomy" id="1754192"/>
    <lineage>
        <taxon>Eukaryota</taxon>
        <taxon>Fungi</taxon>
        <taxon>Fungi incertae sedis</taxon>
        <taxon>Chytridiomycota</taxon>
        <taxon>Chytridiomycota incertae sedis</taxon>
        <taxon>Neocallimastigomycetes</taxon>
        <taxon>Neocallimastigales</taxon>
        <taxon>Neocallimastigaceae</taxon>
        <taxon>Anaeromyces</taxon>
    </lineage>
</organism>
<evidence type="ECO:0000313" key="1">
    <source>
        <dbReference type="EMBL" id="ORX82867.1"/>
    </source>
</evidence>
<accession>A0A1Y1XAX5</accession>
<reference evidence="1 2" key="2">
    <citation type="submission" date="2016-08" db="EMBL/GenBank/DDBJ databases">
        <title>Pervasive Adenine N6-methylation of Active Genes in Fungi.</title>
        <authorList>
            <consortium name="DOE Joint Genome Institute"/>
            <person name="Mondo S.J."/>
            <person name="Dannebaum R.O."/>
            <person name="Kuo R.C."/>
            <person name="Labutti K."/>
            <person name="Haridas S."/>
            <person name="Kuo A."/>
            <person name="Salamov A."/>
            <person name="Ahrendt S.R."/>
            <person name="Lipzen A."/>
            <person name="Sullivan W."/>
            <person name="Andreopoulos W.B."/>
            <person name="Clum A."/>
            <person name="Lindquist E."/>
            <person name="Daum C."/>
            <person name="Ramamoorthy G.K."/>
            <person name="Gryganskyi A."/>
            <person name="Culley D."/>
            <person name="Magnuson J.K."/>
            <person name="James T.Y."/>
            <person name="O'Malley M.A."/>
            <person name="Stajich J.E."/>
            <person name="Spatafora J.W."/>
            <person name="Visel A."/>
            <person name="Grigoriev I.V."/>
        </authorList>
    </citation>
    <scope>NUCLEOTIDE SEQUENCE [LARGE SCALE GENOMIC DNA]</scope>
    <source>
        <strain evidence="1 2">S4</strain>
    </source>
</reference>
<dbReference type="EMBL" id="MCFG01000085">
    <property type="protein sequence ID" value="ORX82867.1"/>
    <property type="molecule type" value="Genomic_DNA"/>
</dbReference>
<evidence type="ECO:0000313" key="2">
    <source>
        <dbReference type="Proteomes" id="UP000193944"/>
    </source>
</evidence>
<dbReference type="OrthoDB" id="5402602at2759"/>
<reference evidence="1 2" key="1">
    <citation type="submission" date="2016-08" db="EMBL/GenBank/DDBJ databases">
        <title>A Parts List for Fungal Cellulosomes Revealed by Comparative Genomics.</title>
        <authorList>
            <consortium name="DOE Joint Genome Institute"/>
            <person name="Haitjema C.H."/>
            <person name="Gilmore S.P."/>
            <person name="Henske J.K."/>
            <person name="Solomon K.V."/>
            <person name="De Groot R."/>
            <person name="Kuo A."/>
            <person name="Mondo S.J."/>
            <person name="Salamov A.A."/>
            <person name="Labutti K."/>
            <person name="Zhao Z."/>
            <person name="Chiniquy J."/>
            <person name="Barry K."/>
            <person name="Brewer H.M."/>
            <person name="Purvine S.O."/>
            <person name="Wright A.T."/>
            <person name="Boxma B."/>
            <person name="Van Alen T."/>
            <person name="Hackstein J.H."/>
            <person name="Baker S.E."/>
            <person name="Grigoriev I.V."/>
            <person name="O'Malley M.A."/>
        </authorList>
    </citation>
    <scope>NUCLEOTIDE SEQUENCE [LARGE SCALE GENOMIC DNA]</scope>
    <source>
        <strain evidence="1 2">S4</strain>
    </source>
</reference>
<proteinExistence type="predicted"/>
<evidence type="ECO:0008006" key="3">
    <source>
        <dbReference type="Google" id="ProtNLM"/>
    </source>
</evidence>
<dbReference type="Proteomes" id="UP000193944">
    <property type="component" value="Unassembled WGS sequence"/>
</dbReference>